<evidence type="ECO:0000256" key="1">
    <source>
        <dbReference type="SAM" id="SignalP"/>
    </source>
</evidence>
<sequence length="53" mass="5501">MDSGCSLLINSKLLWLSIQACCDCNTGSASAAVGQCGEEHGRRSIGRIRSSSA</sequence>
<evidence type="ECO:0000313" key="2">
    <source>
        <dbReference type="EnsemblPlants" id="TuG1812G0300002673.01.T04"/>
    </source>
</evidence>
<dbReference type="EnsemblPlants" id="TuG1812G0300002673.01.T04">
    <property type="protein sequence ID" value="TuG1812G0300002673.01.T04"/>
    <property type="gene ID" value="TuG1812G0300002673.01"/>
</dbReference>
<keyword evidence="1" id="KW-0732">Signal</keyword>
<reference evidence="2" key="3">
    <citation type="submission" date="2022-06" db="UniProtKB">
        <authorList>
            <consortium name="EnsemblPlants"/>
        </authorList>
    </citation>
    <scope>IDENTIFICATION</scope>
</reference>
<dbReference type="AlphaFoldDB" id="A0A8R7TVF8"/>
<evidence type="ECO:0000313" key="3">
    <source>
        <dbReference type="Proteomes" id="UP000015106"/>
    </source>
</evidence>
<reference evidence="2" key="2">
    <citation type="submission" date="2018-03" db="EMBL/GenBank/DDBJ databases">
        <title>The Triticum urartu genome reveals the dynamic nature of wheat genome evolution.</title>
        <authorList>
            <person name="Ling H."/>
            <person name="Ma B."/>
            <person name="Shi X."/>
            <person name="Liu H."/>
            <person name="Dong L."/>
            <person name="Sun H."/>
            <person name="Cao Y."/>
            <person name="Gao Q."/>
            <person name="Zheng S."/>
            <person name="Li Y."/>
            <person name="Yu Y."/>
            <person name="Du H."/>
            <person name="Qi M."/>
            <person name="Li Y."/>
            <person name="Yu H."/>
            <person name="Cui Y."/>
            <person name="Wang N."/>
            <person name="Chen C."/>
            <person name="Wu H."/>
            <person name="Zhao Y."/>
            <person name="Zhang J."/>
            <person name="Li Y."/>
            <person name="Zhou W."/>
            <person name="Zhang B."/>
            <person name="Hu W."/>
            <person name="Eijk M."/>
            <person name="Tang J."/>
            <person name="Witsenboer H."/>
            <person name="Zhao S."/>
            <person name="Li Z."/>
            <person name="Zhang A."/>
            <person name="Wang D."/>
            <person name="Liang C."/>
        </authorList>
    </citation>
    <scope>NUCLEOTIDE SEQUENCE [LARGE SCALE GENOMIC DNA]</scope>
    <source>
        <strain evidence="2">cv. G1812</strain>
    </source>
</reference>
<reference evidence="3" key="1">
    <citation type="journal article" date="2013" name="Nature">
        <title>Draft genome of the wheat A-genome progenitor Triticum urartu.</title>
        <authorList>
            <person name="Ling H.Q."/>
            <person name="Zhao S."/>
            <person name="Liu D."/>
            <person name="Wang J."/>
            <person name="Sun H."/>
            <person name="Zhang C."/>
            <person name="Fan H."/>
            <person name="Li D."/>
            <person name="Dong L."/>
            <person name="Tao Y."/>
            <person name="Gao C."/>
            <person name="Wu H."/>
            <person name="Li Y."/>
            <person name="Cui Y."/>
            <person name="Guo X."/>
            <person name="Zheng S."/>
            <person name="Wang B."/>
            <person name="Yu K."/>
            <person name="Liang Q."/>
            <person name="Yang W."/>
            <person name="Lou X."/>
            <person name="Chen J."/>
            <person name="Feng M."/>
            <person name="Jian J."/>
            <person name="Zhang X."/>
            <person name="Luo G."/>
            <person name="Jiang Y."/>
            <person name="Liu J."/>
            <person name="Wang Z."/>
            <person name="Sha Y."/>
            <person name="Zhang B."/>
            <person name="Wu H."/>
            <person name="Tang D."/>
            <person name="Shen Q."/>
            <person name="Xue P."/>
            <person name="Zou S."/>
            <person name="Wang X."/>
            <person name="Liu X."/>
            <person name="Wang F."/>
            <person name="Yang Y."/>
            <person name="An X."/>
            <person name="Dong Z."/>
            <person name="Zhang K."/>
            <person name="Zhang X."/>
            <person name="Luo M.C."/>
            <person name="Dvorak J."/>
            <person name="Tong Y."/>
            <person name="Wang J."/>
            <person name="Yang H."/>
            <person name="Li Z."/>
            <person name="Wang D."/>
            <person name="Zhang A."/>
            <person name="Wang J."/>
        </authorList>
    </citation>
    <scope>NUCLEOTIDE SEQUENCE</scope>
    <source>
        <strain evidence="3">cv. G1812</strain>
    </source>
</reference>
<protein>
    <submittedName>
        <fullName evidence="2">Uncharacterized protein</fullName>
    </submittedName>
</protein>
<feature type="signal peptide" evidence="1">
    <location>
        <begin position="1"/>
        <end position="20"/>
    </location>
</feature>
<accession>A0A8R7TVF8</accession>
<keyword evidence="3" id="KW-1185">Reference proteome</keyword>
<name>A0A8R7TVF8_TRIUA</name>
<proteinExistence type="predicted"/>
<organism evidence="2 3">
    <name type="scientific">Triticum urartu</name>
    <name type="common">Red wild einkorn</name>
    <name type="synonym">Crithodium urartu</name>
    <dbReference type="NCBI Taxonomy" id="4572"/>
    <lineage>
        <taxon>Eukaryota</taxon>
        <taxon>Viridiplantae</taxon>
        <taxon>Streptophyta</taxon>
        <taxon>Embryophyta</taxon>
        <taxon>Tracheophyta</taxon>
        <taxon>Spermatophyta</taxon>
        <taxon>Magnoliopsida</taxon>
        <taxon>Liliopsida</taxon>
        <taxon>Poales</taxon>
        <taxon>Poaceae</taxon>
        <taxon>BOP clade</taxon>
        <taxon>Pooideae</taxon>
        <taxon>Triticodae</taxon>
        <taxon>Triticeae</taxon>
        <taxon>Triticinae</taxon>
        <taxon>Triticum</taxon>
    </lineage>
</organism>
<feature type="chain" id="PRO_5035806537" evidence="1">
    <location>
        <begin position="21"/>
        <end position="53"/>
    </location>
</feature>
<dbReference type="Proteomes" id="UP000015106">
    <property type="component" value="Chromosome 3"/>
</dbReference>
<dbReference type="Gramene" id="TuG1812G0300002673.01.T04">
    <property type="protein sequence ID" value="TuG1812G0300002673.01.T04"/>
    <property type="gene ID" value="TuG1812G0300002673.01"/>
</dbReference>